<evidence type="ECO:0000256" key="2">
    <source>
        <dbReference type="ARBA" id="ARBA00010617"/>
    </source>
</evidence>
<evidence type="ECO:0000256" key="1">
    <source>
        <dbReference type="ARBA" id="ARBA00001971"/>
    </source>
</evidence>
<keyword evidence="8" id="KW-0812">Transmembrane</keyword>
<dbReference type="AlphaFoldDB" id="A0AA38UHU3"/>
<comment type="cofactor">
    <cofactor evidence="1 6">
        <name>heme</name>
        <dbReference type="ChEBI" id="CHEBI:30413"/>
    </cofactor>
</comment>
<proteinExistence type="inferred from homology"/>
<keyword evidence="10" id="KW-1185">Reference proteome</keyword>
<accession>A0AA38UHU3</accession>
<dbReference type="EMBL" id="MU806034">
    <property type="protein sequence ID" value="KAJ3841606.1"/>
    <property type="molecule type" value="Genomic_DNA"/>
</dbReference>
<keyword evidence="4 6" id="KW-0479">Metal-binding</keyword>
<dbReference type="InterPro" id="IPR002403">
    <property type="entry name" value="Cyt_P450_E_grp-IV"/>
</dbReference>
<evidence type="ECO:0000256" key="6">
    <source>
        <dbReference type="PIRSR" id="PIRSR602403-1"/>
    </source>
</evidence>
<evidence type="ECO:0000256" key="5">
    <source>
        <dbReference type="ARBA" id="ARBA00023004"/>
    </source>
</evidence>
<dbReference type="InterPro" id="IPR036396">
    <property type="entry name" value="Cyt_P450_sf"/>
</dbReference>
<comment type="caution">
    <text evidence="9">The sequence shown here is derived from an EMBL/GenBank/DDBJ whole genome shotgun (WGS) entry which is preliminary data.</text>
</comment>
<dbReference type="PANTHER" id="PTHR24304:SF2">
    <property type="entry name" value="24-HYDROXYCHOLESTEROL 7-ALPHA-HYDROXYLASE"/>
    <property type="match status" value="1"/>
</dbReference>
<evidence type="ECO:0000256" key="8">
    <source>
        <dbReference type="SAM" id="Phobius"/>
    </source>
</evidence>
<keyword evidence="3 6" id="KW-0349">Heme</keyword>
<dbReference type="CDD" id="cd00302">
    <property type="entry name" value="cytochrome_P450"/>
    <property type="match status" value="1"/>
</dbReference>
<feature type="transmembrane region" description="Helical" evidence="8">
    <location>
        <begin position="6"/>
        <end position="23"/>
    </location>
</feature>
<name>A0AA38UHU3_9AGAR</name>
<protein>
    <submittedName>
        <fullName evidence="9">Cytochrome P450</fullName>
    </submittedName>
</protein>
<evidence type="ECO:0000313" key="9">
    <source>
        <dbReference type="EMBL" id="KAJ3841606.1"/>
    </source>
</evidence>
<keyword evidence="8" id="KW-1133">Transmembrane helix</keyword>
<dbReference type="InterPro" id="IPR017972">
    <property type="entry name" value="Cyt_P450_CS"/>
</dbReference>
<evidence type="ECO:0000256" key="7">
    <source>
        <dbReference type="RuleBase" id="RU000461"/>
    </source>
</evidence>
<dbReference type="SUPFAM" id="SSF48264">
    <property type="entry name" value="Cytochrome P450"/>
    <property type="match status" value="1"/>
</dbReference>
<evidence type="ECO:0000256" key="4">
    <source>
        <dbReference type="ARBA" id="ARBA00022723"/>
    </source>
</evidence>
<dbReference type="GO" id="GO:0004497">
    <property type="term" value="F:monooxygenase activity"/>
    <property type="evidence" value="ECO:0007669"/>
    <property type="project" value="UniProtKB-KW"/>
</dbReference>
<dbReference type="PANTHER" id="PTHR24304">
    <property type="entry name" value="CYTOCHROME P450 FAMILY 7"/>
    <property type="match status" value="1"/>
</dbReference>
<organism evidence="9 10">
    <name type="scientific">Lentinula raphanica</name>
    <dbReference type="NCBI Taxonomy" id="153919"/>
    <lineage>
        <taxon>Eukaryota</taxon>
        <taxon>Fungi</taxon>
        <taxon>Dikarya</taxon>
        <taxon>Basidiomycota</taxon>
        <taxon>Agaricomycotina</taxon>
        <taxon>Agaricomycetes</taxon>
        <taxon>Agaricomycetidae</taxon>
        <taxon>Agaricales</taxon>
        <taxon>Marasmiineae</taxon>
        <taxon>Omphalotaceae</taxon>
        <taxon>Lentinula</taxon>
    </lineage>
</organism>
<dbReference type="GO" id="GO:0020037">
    <property type="term" value="F:heme binding"/>
    <property type="evidence" value="ECO:0007669"/>
    <property type="project" value="InterPro"/>
</dbReference>
<dbReference type="GO" id="GO:0016705">
    <property type="term" value="F:oxidoreductase activity, acting on paired donors, with incorporation or reduction of molecular oxygen"/>
    <property type="evidence" value="ECO:0007669"/>
    <property type="project" value="InterPro"/>
</dbReference>
<evidence type="ECO:0000256" key="3">
    <source>
        <dbReference type="ARBA" id="ARBA00022617"/>
    </source>
</evidence>
<evidence type="ECO:0000313" key="10">
    <source>
        <dbReference type="Proteomes" id="UP001163846"/>
    </source>
</evidence>
<sequence>MEIPFSTFALPLCLSIVWLVFLTRRKIHGLYIDVLAIAYSYDLLSSSFRSGENTFHFTIFGNFVVGLRGNDARKIYFNERYFSTSEGYKMFSKAVPVPALAKTLISAEEEHGSHFKKQLDILVNRDRFSEIIATMLGDIQRVMSGWHDEGTLDPFDKINDIAFRVTVHMITSSDFVSDSSPLSRFQDNFFTQLKNNTPAMIFLPWFYRSAQKEKEIAITSLFTTLTQFIEAREKTEISLPAVEPIDLLLAHGLNTQEAIQFIIGFLFGSVFNTTKAISWILIYISIYPQWVSAIRRETENVLYKLSSNPSETLHSRLSKVPGDAWEDSMPTLDLVISETLRLTMNQTAIRRNIGEDVQIPGGKDIVPGGAFTVYSHADAHLNPEIYPEPWSFQPERFEQGKQKSSNDFLGWGAGRHRCVGMRIAKLIIKTVVCTFVVTYDFDIKRRKNMLSSTKTIPVPDYNKVNEARPKGEVITLNYVKRMEHPR</sequence>
<keyword evidence="8" id="KW-0472">Membrane</keyword>
<dbReference type="PROSITE" id="PS00086">
    <property type="entry name" value="CYTOCHROME_P450"/>
    <property type="match status" value="1"/>
</dbReference>
<dbReference type="Pfam" id="PF00067">
    <property type="entry name" value="p450"/>
    <property type="match status" value="1"/>
</dbReference>
<dbReference type="Proteomes" id="UP001163846">
    <property type="component" value="Unassembled WGS sequence"/>
</dbReference>
<keyword evidence="5 6" id="KW-0408">Iron</keyword>
<gene>
    <name evidence="9" type="ORF">F5878DRAFT_5574</name>
</gene>
<keyword evidence="7" id="KW-0560">Oxidoreductase</keyword>
<dbReference type="InterPro" id="IPR050529">
    <property type="entry name" value="CYP450_sterol_14alpha_dmase"/>
</dbReference>
<dbReference type="InterPro" id="IPR001128">
    <property type="entry name" value="Cyt_P450"/>
</dbReference>
<comment type="similarity">
    <text evidence="2 7">Belongs to the cytochrome P450 family.</text>
</comment>
<dbReference type="PRINTS" id="PR00465">
    <property type="entry name" value="EP450IV"/>
</dbReference>
<keyword evidence="7" id="KW-0503">Monooxygenase</keyword>
<feature type="binding site" description="axial binding residue" evidence="6">
    <location>
        <position position="418"/>
    </location>
    <ligand>
        <name>heme</name>
        <dbReference type="ChEBI" id="CHEBI:30413"/>
    </ligand>
    <ligandPart>
        <name>Fe</name>
        <dbReference type="ChEBI" id="CHEBI:18248"/>
    </ligandPart>
</feature>
<reference evidence="9" key="1">
    <citation type="submission" date="2022-08" db="EMBL/GenBank/DDBJ databases">
        <authorList>
            <consortium name="DOE Joint Genome Institute"/>
            <person name="Min B."/>
            <person name="Riley R."/>
            <person name="Sierra-Patev S."/>
            <person name="Naranjo-Ortiz M."/>
            <person name="Looney B."/>
            <person name="Konkel Z."/>
            <person name="Slot J.C."/>
            <person name="Sakamoto Y."/>
            <person name="Steenwyk J.L."/>
            <person name="Rokas A."/>
            <person name="Carro J."/>
            <person name="Camarero S."/>
            <person name="Ferreira P."/>
            <person name="Molpeceres G."/>
            <person name="Ruiz-Duenas F.J."/>
            <person name="Serrano A."/>
            <person name="Henrissat B."/>
            <person name="Drula E."/>
            <person name="Hughes K.W."/>
            <person name="Mata J.L."/>
            <person name="Ishikawa N.K."/>
            <person name="Vargas-Isla R."/>
            <person name="Ushijima S."/>
            <person name="Smith C.A."/>
            <person name="Ahrendt S."/>
            <person name="Andreopoulos W."/>
            <person name="He G."/>
            <person name="Labutti K."/>
            <person name="Lipzen A."/>
            <person name="Ng V."/>
            <person name="Sandor L."/>
            <person name="Barry K."/>
            <person name="Martinez A.T."/>
            <person name="Xiao Y."/>
            <person name="Gibbons J.G."/>
            <person name="Terashima K."/>
            <person name="Hibbett D.S."/>
            <person name="Grigoriev I.V."/>
        </authorList>
    </citation>
    <scope>NUCLEOTIDE SEQUENCE</scope>
    <source>
        <strain evidence="9">TFB9207</strain>
    </source>
</reference>
<dbReference type="GO" id="GO:0005506">
    <property type="term" value="F:iron ion binding"/>
    <property type="evidence" value="ECO:0007669"/>
    <property type="project" value="InterPro"/>
</dbReference>
<dbReference type="Gene3D" id="1.10.630.10">
    <property type="entry name" value="Cytochrome P450"/>
    <property type="match status" value="1"/>
</dbReference>